<comment type="subcellular location">
    <subcellularLocation>
        <location evidence="1">Membrane</location>
        <topology evidence="1">Multi-pass membrane protein</topology>
    </subcellularLocation>
</comment>
<dbReference type="Proteomes" id="UP000008792">
    <property type="component" value="Unassembled WGS sequence"/>
</dbReference>
<keyword evidence="6 9" id="KW-0472">Membrane</keyword>
<evidence type="ECO:0000256" key="8">
    <source>
        <dbReference type="SAM" id="MobiDB-lite"/>
    </source>
</evidence>
<proteinExistence type="inferred from homology"/>
<dbReference type="HOGENOM" id="CLU_084872_0_0_1"/>
<dbReference type="FunCoup" id="B4M1R6">
    <property type="interactions" value="403"/>
</dbReference>
<dbReference type="InParanoid" id="B4M1R6"/>
<evidence type="ECO:0000256" key="3">
    <source>
        <dbReference type="ARBA" id="ARBA00022692"/>
    </source>
</evidence>
<dbReference type="InterPro" id="IPR007829">
    <property type="entry name" value="TM2"/>
</dbReference>
<keyword evidence="12" id="KW-1185">Reference proteome</keyword>
<gene>
    <name evidence="11" type="primary">Dvir\GJ18800</name>
    <name evidence="11" type="ORF">Dvir_GJ18800</name>
</gene>
<dbReference type="AlphaFoldDB" id="B4M1R6"/>
<reference evidence="11 12" key="1">
    <citation type="journal article" date="2007" name="Nature">
        <title>Evolution of genes and genomes on the Drosophila phylogeny.</title>
        <authorList>
            <consortium name="Drosophila 12 Genomes Consortium"/>
            <person name="Clark A.G."/>
            <person name="Eisen M.B."/>
            <person name="Smith D.R."/>
            <person name="Bergman C.M."/>
            <person name="Oliver B."/>
            <person name="Markow T.A."/>
            <person name="Kaufman T.C."/>
            <person name="Kellis M."/>
            <person name="Gelbart W."/>
            <person name="Iyer V.N."/>
            <person name="Pollard D.A."/>
            <person name="Sackton T.B."/>
            <person name="Larracuente A.M."/>
            <person name="Singh N.D."/>
            <person name="Abad J.P."/>
            <person name="Abt D.N."/>
            <person name="Adryan B."/>
            <person name="Aguade M."/>
            <person name="Akashi H."/>
            <person name="Anderson W.W."/>
            <person name="Aquadro C.F."/>
            <person name="Ardell D.H."/>
            <person name="Arguello R."/>
            <person name="Artieri C.G."/>
            <person name="Barbash D.A."/>
            <person name="Barker D."/>
            <person name="Barsanti P."/>
            <person name="Batterham P."/>
            <person name="Batzoglou S."/>
            <person name="Begun D."/>
            <person name="Bhutkar A."/>
            <person name="Blanco E."/>
            <person name="Bosak S.A."/>
            <person name="Bradley R.K."/>
            <person name="Brand A.D."/>
            <person name="Brent M.R."/>
            <person name="Brooks A.N."/>
            <person name="Brown R.H."/>
            <person name="Butlin R.K."/>
            <person name="Caggese C."/>
            <person name="Calvi B.R."/>
            <person name="Bernardo de Carvalho A."/>
            <person name="Caspi A."/>
            <person name="Castrezana S."/>
            <person name="Celniker S.E."/>
            <person name="Chang J.L."/>
            <person name="Chapple C."/>
            <person name="Chatterji S."/>
            <person name="Chinwalla A."/>
            <person name="Civetta A."/>
            <person name="Clifton S.W."/>
            <person name="Comeron J.M."/>
            <person name="Costello J.C."/>
            <person name="Coyne J.A."/>
            <person name="Daub J."/>
            <person name="David R.G."/>
            <person name="Delcher A.L."/>
            <person name="Delehaunty K."/>
            <person name="Do C.B."/>
            <person name="Ebling H."/>
            <person name="Edwards K."/>
            <person name="Eickbush T."/>
            <person name="Evans J.D."/>
            <person name="Filipski A."/>
            <person name="Findeiss S."/>
            <person name="Freyhult E."/>
            <person name="Fulton L."/>
            <person name="Fulton R."/>
            <person name="Garcia A.C."/>
            <person name="Gardiner A."/>
            <person name="Garfield D.A."/>
            <person name="Garvin B.E."/>
            <person name="Gibson G."/>
            <person name="Gilbert D."/>
            <person name="Gnerre S."/>
            <person name="Godfrey J."/>
            <person name="Good R."/>
            <person name="Gotea V."/>
            <person name="Gravely B."/>
            <person name="Greenberg A.J."/>
            <person name="Griffiths-Jones S."/>
            <person name="Gross S."/>
            <person name="Guigo R."/>
            <person name="Gustafson E.A."/>
            <person name="Haerty W."/>
            <person name="Hahn M.W."/>
            <person name="Halligan D.L."/>
            <person name="Halpern A.L."/>
            <person name="Halter G.M."/>
            <person name="Han M.V."/>
            <person name="Heger A."/>
            <person name="Hillier L."/>
            <person name="Hinrichs A.S."/>
            <person name="Holmes I."/>
            <person name="Hoskins R.A."/>
            <person name="Hubisz M.J."/>
            <person name="Hultmark D."/>
            <person name="Huntley M.A."/>
            <person name="Jaffe D.B."/>
            <person name="Jagadeeshan S."/>
            <person name="Jeck W.R."/>
            <person name="Johnson J."/>
            <person name="Jones C.D."/>
            <person name="Jordan W.C."/>
            <person name="Karpen G.H."/>
            <person name="Kataoka E."/>
            <person name="Keightley P.D."/>
            <person name="Kheradpour P."/>
            <person name="Kirkness E.F."/>
            <person name="Koerich L.B."/>
            <person name="Kristiansen K."/>
            <person name="Kudrna D."/>
            <person name="Kulathinal R.J."/>
            <person name="Kumar S."/>
            <person name="Kwok R."/>
            <person name="Lander E."/>
            <person name="Langley C.H."/>
            <person name="Lapoint R."/>
            <person name="Lazzaro B.P."/>
            <person name="Lee S.J."/>
            <person name="Levesque L."/>
            <person name="Li R."/>
            <person name="Lin C.F."/>
            <person name="Lin M.F."/>
            <person name="Lindblad-Toh K."/>
            <person name="Llopart A."/>
            <person name="Long M."/>
            <person name="Low L."/>
            <person name="Lozovsky E."/>
            <person name="Lu J."/>
            <person name="Luo M."/>
            <person name="Machado C.A."/>
            <person name="Makalowski W."/>
            <person name="Marzo M."/>
            <person name="Matsuda M."/>
            <person name="Matzkin L."/>
            <person name="McAllister B."/>
            <person name="McBride C.S."/>
            <person name="McKernan B."/>
            <person name="McKernan K."/>
            <person name="Mendez-Lago M."/>
            <person name="Minx P."/>
            <person name="Mollenhauer M.U."/>
            <person name="Montooth K."/>
            <person name="Mount S.M."/>
            <person name="Mu X."/>
            <person name="Myers E."/>
            <person name="Negre B."/>
            <person name="Newfeld S."/>
            <person name="Nielsen R."/>
            <person name="Noor M.A."/>
            <person name="O'Grady P."/>
            <person name="Pachter L."/>
            <person name="Papaceit M."/>
            <person name="Parisi M.J."/>
            <person name="Parisi M."/>
            <person name="Parts L."/>
            <person name="Pedersen J.S."/>
            <person name="Pesole G."/>
            <person name="Phillippy A.M."/>
            <person name="Ponting C.P."/>
            <person name="Pop M."/>
            <person name="Porcelli D."/>
            <person name="Powell J.R."/>
            <person name="Prohaska S."/>
            <person name="Pruitt K."/>
            <person name="Puig M."/>
            <person name="Quesneville H."/>
            <person name="Ram K.R."/>
            <person name="Rand D."/>
            <person name="Rasmussen M.D."/>
            <person name="Reed L.K."/>
            <person name="Reenan R."/>
            <person name="Reily A."/>
            <person name="Remington K.A."/>
            <person name="Rieger T.T."/>
            <person name="Ritchie M.G."/>
            <person name="Robin C."/>
            <person name="Rogers Y.H."/>
            <person name="Rohde C."/>
            <person name="Rozas J."/>
            <person name="Rubenfield M.J."/>
            <person name="Ruiz A."/>
            <person name="Russo S."/>
            <person name="Salzberg S.L."/>
            <person name="Sanchez-Gracia A."/>
            <person name="Saranga D.J."/>
            <person name="Sato H."/>
            <person name="Schaeffer S.W."/>
            <person name="Schatz M.C."/>
            <person name="Schlenke T."/>
            <person name="Schwartz R."/>
            <person name="Segarra C."/>
            <person name="Singh R.S."/>
            <person name="Sirot L."/>
            <person name="Sirota M."/>
            <person name="Sisneros N.B."/>
            <person name="Smith C.D."/>
            <person name="Smith T.F."/>
            <person name="Spieth J."/>
            <person name="Stage D.E."/>
            <person name="Stark A."/>
            <person name="Stephan W."/>
            <person name="Strausberg R.L."/>
            <person name="Strempel S."/>
            <person name="Sturgill D."/>
            <person name="Sutton G."/>
            <person name="Sutton G.G."/>
            <person name="Tao W."/>
            <person name="Teichmann S."/>
            <person name="Tobari Y.N."/>
            <person name="Tomimura Y."/>
            <person name="Tsolas J.M."/>
            <person name="Valente V.L."/>
            <person name="Venter E."/>
            <person name="Venter J.C."/>
            <person name="Vicario S."/>
            <person name="Vieira F.G."/>
            <person name="Vilella A.J."/>
            <person name="Villasante A."/>
            <person name="Walenz B."/>
            <person name="Wang J."/>
            <person name="Wasserman M."/>
            <person name="Watts T."/>
            <person name="Wilson D."/>
            <person name="Wilson R.K."/>
            <person name="Wing R.A."/>
            <person name="Wolfner M.F."/>
            <person name="Wong A."/>
            <person name="Wong G.K."/>
            <person name="Wu C.I."/>
            <person name="Wu G."/>
            <person name="Yamamoto D."/>
            <person name="Yang H.P."/>
            <person name="Yang S.P."/>
            <person name="Yorke J.A."/>
            <person name="Yoshida K."/>
            <person name="Zdobnov E."/>
            <person name="Zhang P."/>
            <person name="Zhang Y."/>
            <person name="Zimin A.V."/>
            <person name="Baldwin J."/>
            <person name="Abdouelleil A."/>
            <person name="Abdulkadir J."/>
            <person name="Abebe A."/>
            <person name="Abera B."/>
            <person name="Abreu J."/>
            <person name="Acer S.C."/>
            <person name="Aftuck L."/>
            <person name="Alexander A."/>
            <person name="An P."/>
            <person name="Anderson E."/>
            <person name="Anderson S."/>
            <person name="Arachi H."/>
            <person name="Azer M."/>
            <person name="Bachantsang P."/>
            <person name="Barry A."/>
            <person name="Bayul T."/>
            <person name="Berlin A."/>
            <person name="Bessette D."/>
            <person name="Bloom T."/>
            <person name="Blye J."/>
            <person name="Boguslavskiy L."/>
            <person name="Bonnet C."/>
            <person name="Boukhgalter B."/>
            <person name="Bourzgui I."/>
            <person name="Brown A."/>
            <person name="Cahill P."/>
            <person name="Channer S."/>
            <person name="Cheshatsang Y."/>
            <person name="Chuda L."/>
            <person name="Citroen M."/>
            <person name="Collymore A."/>
            <person name="Cooke P."/>
            <person name="Costello M."/>
            <person name="D'Aco K."/>
            <person name="Daza R."/>
            <person name="De Haan G."/>
            <person name="DeGray S."/>
            <person name="DeMaso C."/>
            <person name="Dhargay N."/>
            <person name="Dooley K."/>
            <person name="Dooley E."/>
            <person name="Doricent M."/>
            <person name="Dorje P."/>
            <person name="Dorjee K."/>
            <person name="Dupes A."/>
            <person name="Elong R."/>
            <person name="Falk J."/>
            <person name="Farina A."/>
            <person name="Faro S."/>
            <person name="Ferguson D."/>
            <person name="Fisher S."/>
            <person name="Foley C.D."/>
            <person name="Franke A."/>
            <person name="Friedrich D."/>
            <person name="Gadbois L."/>
            <person name="Gearin G."/>
            <person name="Gearin C.R."/>
            <person name="Giannoukos G."/>
            <person name="Goode T."/>
            <person name="Graham J."/>
            <person name="Grandbois E."/>
            <person name="Grewal S."/>
            <person name="Gyaltsen K."/>
            <person name="Hafez N."/>
            <person name="Hagos B."/>
            <person name="Hall J."/>
            <person name="Henson C."/>
            <person name="Hollinger A."/>
            <person name="Honan T."/>
            <person name="Huard M.D."/>
            <person name="Hughes L."/>
            <person name="Hurhula B."/>
            <person name="Husby M.E."/>
            <person name="Kamat A."/>
            <person name="Kanga B."/>
            <person name="Kashin S."/>
            <person name="Khazanovich D."/>
            <person name="Kisner P."/>
            <person name="Lance K."/>
            <person name="Lara M."/>
            <person name="Lee W."/>
            <person name="Lennon N."/>
            <person name="Letendre F."/>
            <person name="LeVine R."/>
            <person name="Lipovsky A."/>
            <person name="Liu X."/>
            <person name="Liu J."/>
            <person name="Liu S."/>
            <person name="Lokyitsang T."/>
            <person name="Lokyitsang Y."/>
            <person name="Lubonja R."/>
            <person name="Lui A."/>
            <person name="MacDonald P."/>
            <person name="Magnisalis V."/>
            <person name="Maru K."/>
            <person name="Matthews C."/>
            <person name="McCusker W."/>
            <person name="McDonough S."/>
            <person name="Mehta T."/>
            <person name="Meldrim J."/>
            <person name="Meneus L."/>
            <person name="Mihai O."/>
            <person name="Mihalev A."/>
            <person name="Mihova T."/>
            <person name="Mittelman R."/>
            <person name="Mlenga V."/>
            <person name="Montmayeur A."/>
            <person name="Mulrain L."/>
            <person name="Navidi A."/>
            <person name="Naylor J."/>
            <person name="Negash T."/>
            <person name="Nguyen T."/>
            <person name="Nguyen N."/>
            <person name="Nicol R."/>
            <person name="Norbu C."/>
            <person name="Norbu N."/>
            <person name="Novod N."/>
            <person name="O'Neill B."/>
            <person name="Osman S."/>
            <person name="Markiewicz E."/>
            <person name="Oyono O.L."/>
            <person name="Patti C."/>
            <person name="Phunkhang P."/>
            <person name="Pierre F."/>
            <person name="Priest M."/>
            <person name="Raghuraman S."/>
            <person name="Rege F."/>
            <person name="Reyes R."/>
            <person name="Rise C."/>
            <person name="Rogov P."/>
            <person name="Ross K."/>
            <person name="Ryan E."/>
            <person name="Settipalli S."/>
            <person name="Shea T."/>
            <person name="Sherpa N."/>
            <person name="Shi L."/>
            <person name="Shih D."/>
            <person name="Sparrow T."/>
            <person name="Spaulding J."/>
            <person name="Stalker J."/>
            <person name="Stange-Thomann N."/>
            <person name="Stavropoulos S."/>
            <person name="Stone C."/>
            <person name="Strader C."/>
            <person name="Tesfaye S."/>
            <person name="Thomson T."/>
            <person name="Thoulutsang Y."/>
            <person name="Thoulutsang D."/>
            <person name="Topham K."/>
            <person name="Topping I."/>
            <person name="Tsamla T."/>
            <person name="Vassiliev H."/>
            <person name="Vo A."/>
            <person name="Wangchuk T."/>
            <person name="Wangdi T."/>
            <person name="Weiand M."/>
            <person name="Wilkinson J."/>
            <person name="Wilson A."/>
            <person name="Yadav S."/>
            <person name="Young G."/>
            <person name="Yu Q."/>
            <person name="Zembek L."/>
            <person name="Zhong D."/>
            <person name="Zimmer A."/>
            <person name="Zwirko Z."/>
            <person name="Jaffe D.B."/>
            <person name="Alvarez P."/>
            <person name="Brockman W."/>
            <person name="Butler J."/>
            <person name="Chin C."/>
            <person name="Gnerre S."/>
            <person name="Grabherr M."/>
            <person name="Kleber M."/>
            <person name="Mauceli E."/>
            <person name="MacCallum I."/>
        </authorList>
    </citation>
    <scope>NUCLEOTIDE SEQUENCE [LARGE SCALE GENOMIC DNA]</scope>
    <source>
        <strain evidence="12">Tucson 15010-1051.87</strain>
    </source>
</reference>
<feature type="domain" description="TM2" evidence="10">
    <location>
        <begin position="248"/>
        <end position="295"/>
    </location>
</feature>
<keyword evidence="5 9" id="KW-1133">Transmembrane helix</keyword>
<evidence type="ECO:0000256" key="6">
    <source>
        <dbReference type="ARBA" id="ARBA00023136"/>
    </source>
</evidence>
<dbReference type="GO" id="GO:0016020">
    <property type="term" value="C:membrane"/>
    <property type="evidence" value="ECO:0007669"/>
    <property type="project" value="UniProtKB-SubCell"/>
</dbReference>
<comment type="similarity">
    <text evidence="2">Belongs to the TM2 family.</text>
</comment>
<feature type="region of interest" description="Disordered" evidence="8">
    <location>
        <begin position="79"/>
        <end position="107"/>
    </location>
</feature>
<dbReference type="eggNOG" id="KOG4272">
    <property type="taxonomic scope" value="Eukaryota"/>
</dbReference>
<evidence type="ECO:0000313" key="12">
    <source>
        <dbReference type="Proteomes" id="UP000008792"/>
    </source>
</evidence>
<protein>
    <recommendedName>
        <fullName evidence="10">TM2 domain-containing protein</fullName>
    </recommendedName>
</protein>
<evidence type="ECO:0000259" key="10">
    <source>
        <dbReference type="Pfam" id="PF05154"/>
    </source>
</evidence>
<dbReference type="Pfam" id="PF05154">
    <property type="entry name" value="TM2"/>
    <property type="match status" value="1"/>
</dbReference>
<evidence type="ECO:0000256" key="4">
    <source>
        <dbReference type="ARBA" id="ARBA00022729"/>
    </source>
</evidence>
<organism evidence="11 12">
    <name type="scientific">Drosophila virilis</name>
    <name type="common">Fruit fly</name>
    <dbReference type="NCBI Taxonomy" id="7244"/>
    <lineage>
        <taxon>Eukaryota</taxon>
        <taxon>Metazoa</taxon>
        <taxon>Ecdysozoa</taxon>
        <taxon>Arthropoda</taxon>
        <taxon>Hexapoda</taxon>
        <taxon>Insecta</taxon>
        <taxon>Pterygota</taxon>
        <taxon>Neoptera</taxon>
        <taxon>Endopterygota</taxon>
        <taxon>Diptera</taxon>
        <taxon>Brachycera</taxon>
        <taxon>Muscomorpha</taxon>
        <taxon>Ephydroidea</taxon>
        <taxon>Drosophilidae</taxon>
        <taxon>Drosophila</taxon>
    </lineage>
</organism>
<feature type="compositionally biased region" description="Basic and acidic residues" evidence="8">
    <location>
        <begin position="86"/>
        <end position="96"/>
    </location>
</feature>
<feature type="transmembrane region" description="Helical" evidence="9">
    <location>
        <begin position="249"/>
        <end position="269"/>
    </location>
</feature>
<keyword evidence="7" id="KW-0325">Glycoprotein</keyword>
<dbReference type="KEGG" id="dvi:6631410"/>
<name>B4M1R6_DROVI</name>
<evidence type="ECO:0000256" key="5">
    <source>
        <dbReference type="ARBA" id="ARBA00022989"/>
    </source>
</evidence>
<dbReference type="EMBL" id="CH940651">
    <property type="protein sequence ID" value="EDW65620.2"/>
    <property type="molecule type" value="Genomic_DNA"/>
</dbReference>
<evidence type="ECO:0000256" key="9">
    <source>
        <dbReference type="SAM" id="Phobius"/>
    </source>
</evidence>
<accession>B4M1R6</accession>
<evidence type="ECO:0000256" key="2">
    <source>
        <dbReference type="ARBA" id="ARBA00008284"/>
    </source>
</evidence>
<evidence type="ECO:0000256" key="1">
    <source>
        <dbReference type="ARBA" id="ARBA00004141"/>
    </source>
</evidence>
<feature type="compositionally biased region" description="Low complexity" evidence="8">
    <location>
        <begin position="97"/>
        <end position="107"/>
    </location>
</feature>
<keyword evidence="3 9" id="KW-0812">Transmembrane</keyword>
<evidence type="ECO:0000256" key="7">
    <source>
        <dbReference type="ARBA" id="ARBA00023180"/>
    </source>
</evidence>
<dbReference type="PANTHER" id="PTHR21016:SF7">
    <property type="entry name" value="TM2 DOMAIN-CONTAINING PROTEIN 3"/>
    <property type="match status" value="1"/>
</dbReference>
<sequence length="312" mass="35098">MHFQVPTIMQPIDGWLLSLSQPKQLHPPRNFALEIFHCSIHFATMRQQRECIVVNMRSAIALIIIFVLTGIKNSETASGGNQMDLTDVKSDQRKDNSNAGINNNNDNEVFVPALGNMGSKSSAAGDNTNGNSTTNMLCPLDKEMPCERLQFPCIRCSYNFNCLYGRDINITCEAASNVQCQGERSFQRTMNCRYCYQTEMWQQSCEQHANCNSAADKYYRTNCTVHQDVLCLGSRSFTRNLRCNWTQGYRWSTALIISLTLGGFGADRFYLGHWQEGIGKLFSFGGLGVWTIIDVLLISMHYLGPADGSLYI</sequence>
<dbReference type="OrthoDB" id="10257855at2759"/>
<dbReference type="InterPro" id="IPR050932">
    <property type="entry name" value="TM2D1-3-like"/>
</dbReference>
<dbReference type="PANTHER" id="PTHR21016">
    <property type="entry name" value="BETA-AMYLOID BINDING PROTEIN-RELATED"/>
    <property type="match status" value="1"/>
</dbReference>
<keyword evidence="4" id="KW-0732">Signal</keyword>
<evidence type="ECO:0000313" key="11">
    <source>
        <dbReference type="EMBL" id="EDW65620.2"/>
    </source>
</evidence>
<feature type="transmembrane region" description="Helical" evidence="9">
    <location>
        <begin position="281"/>
        <end position="303"/>
    </location>
</feature>